<organism evidence="5 6">
    <name type="scientific">Cricetulus griseus</name>
    <name type="common">Chinese hamster</name>
    <name type="synonym">Cricetulus barabensis griseus</name>
    <dbReference type="NCBI Taxonomy" id="10029"/>
    <lineage>
        <taxon>Eukaryota</taxon>
        <taxon>Metazoa</taxon>
        <taxon>Chordata</taxon>
        <taxon>Craniata</taxon>
        <taxon>Vertebrata</taxon>
        <taxon>Euteleostomi</taxon>
        <taxon>Mammalia</taxon>
        <taxon>Eutheria</taxon>
        <taxon>Euarchontoglires</taxon>
        <taxon>Glires</taxon>
        <taxon>Rodentia</taxon>
        <taxon>Myomorpha</taxon>
        <taxon>Muroidea</taxon>
        <taxon>Cricetidae</taxon>
        <taxon>Cricetinae</taxon>
        <taxon>Cricetulus</taxon>
    </lineage>
</organism>
<dbReference type="Proteomes" id="UP000030759">
    <property type="component" value="Unassembled WGS sequence"/>
</dbReference>
<dbReference type="EC" id="6.2.1.3" evidence="4"/>
<dbReference type="PANTHER" id="PTHR43107">
    <property type="entry name" value="LONG-CHAIN FATTY ACID TRANSPORT PROTEIN"/>
    <property type="match status" value="1"/>
</dbReference>
<dbReference type="Gene3D" id="3.30.300.30">
    <property type="match status" value="1"/>
</dbReference>
<sequence>EAGLLLTKVLKSQPFLGYRGPREQSKRKLVADVRRVGDLYYNTGDVLSLDSEGFFYFRDRLGDTFRWAGGWGFWGCEGKVGMAAVKLASGQTFDGQKLYQHVRSWLPAYATPHFIRVQDSLEVTGTFKLVKLQLVRDGFDVRVIADPLYILDNKNQTFRSLTPDVYKAVCEGTWKL</sequence>
<name>A0A061HY03_CRIGR</name>
<gene>
    <name evidence="5" type="ORF">H671_21217</name>
</gene>
<dbReference type="GO" id="GO:0008206">
    <property type="term" value="P:bile acid metabolic process"/>
    <property type="evidence" value="ECO:0007669"/>
    <property type="project" value="TreeGrafter"/>
</dbReference>
<dbReference type="GO" id="GO:0004467">
    <property type="term" value="F:long-chain fatty acid-CoA ligase activity"/>
    <property type="evidence" value="ECO:0007669"/>
    <property type="project" value="UniProtKB-EC"/>
</dbReference>
<dbReference type="InterPro" id="IPR042099">
    <property type="entry name" value="ANL_N_sf"/>
</dbReference>
<dbReference type="GO" id="GO:0005324">
    <property type="term" value="F:long-chain fatty acid transmembrane transporter activity"/>
    <property type="evidence" value="ECO:0007669"/>
    <property type="project" value="TreeGrafter"/>
</dbReference>
<dbReference type="Gene3D" id="3.40.50.12780">
    <property type="entry name" value="N-terminal domain of ligase-like"/>
    <property type="match status" value="1"/>
</dbReference>
<proteinExistence type="inferred from homology"/>
<evidence type="ECO:0000256" key="2">
    <source>
        <dbReference type="ARBA" id="ARBA00022598"/>
    </source>
</evidence>
<reference evidence="6" key="1">
    <citation type="journal article" date="2013" name="Nat. Biotechnol.">
        <title>Chinese hamster genome sequenced from sorted chromosomes.</title>
        <authorList>
            <person name="Brinkrolf K."/>
            <person name="Rupp O."/>
            <person name="Laux H."/>
            <person name="Kollin F."/>
            <person name="Ernst W."/>
            <person name="Linke B."/>
            <person name="Kofler R."/>
            <person name="Romand S."/>
            <person name="Hesse F."/>
            <person name="Budach W.E."/>
            <person name="Galosy S."/>
            <person name="Muller D."/>
            <person name="Noll T."/>
            <person name="Wienberg J."/>
            <person name="Jostock T."/>
            <person name="Leonard M."/>
            <person name="Grillari J."/>
            <person name="Tauch A."/>
            <person name="Goesmann A."/>
            <person name="Helk B."/>
            <person name="Mott J.E."/>
            <person name="Puhler A."/>
            <person name="Borth N."/>
        </authorList>
    </citation>
    <scope>NUCLEOTIDE SEQUENCE [LARGE SCALE GENOMIC DNA]</scope>
    <source>
        <strain evidence="6">17A/GY</strain>
    </source>
</reference>
<dbReference type="GO" id="GO:0005886">
    <property type="term" value="C:plasma membrane"/>
    <property type="evidence" value="ECO:0007669"/>
    <property type="project" value="TreeGrafter"/>
</dbReference>
<dbReference type="EMBL" id="KE687466">
    <property type="protein sequence ID" value="ERE59409.1"/>
    <property type="molecule type" value="Genomic_DNA"/>
</dbReference>
<dbReference type="InterPro" id="IPR045851">
    <property type="entry name" value="AMP-bd_C_sf"/>
</dbReference>
<feature type="non-terminal residue" evidence="5">
    <location>
        <position position="1"/>
    </location>
</feature>
<dbReference type="SUPFAM" id="SSF56801">
    <property type="entry name" value="Acetyl-CoA synthetase-like"/>
    <property type="match status" value="1"/>
</dbReference>
<dbReference type="GO" id="GO:0044539">
    <property type="term" value="P:long-chain fatty acid import into cell"/>
    <property type="evidence" value="ECO:0007669"/>
    <property type="project" value="TreeGrafter"/>
</dbReference>
<dbReference type="AlphaFoldDB" id="A0A061HY03"/>
<evidence type="ECO:0000256" key="3">
    <source>
        <dbReference type="ARBA" id="ARBA00022832"/>
    </source>
</evidence>
<comment type="similarity">
    <text evidence="1">Belongs to the ATP-dependent AMP-binding enzyme family.</text>
</comment>
<evidence type="ECO:0000313" key="6">
    <source>
        <dbReference type="Proteomes" id="UP000030759"/>
    </source>
</evidence>
<evidence type="ECO:0000256" key="1">
    <source>
        <dbReference type="ARBA" id="ARBA00006432"/>
    </source>
</evidence>
<evidence type="ECO:0000313" key="5">
    <source>
        <dbReference type="EMBL" id="ERE59409.1"/>
    </source>
</evidence>
<dbReference type="PANTHER" id="PTHR43107:SF25">
    <property type="entry name" value="LONG-CHAIN FATTY ACID TRANSPORT PROTEIN 5"/>
    <property type="match status" value="1"/>
</dbReference>
<protein>
    <recommendedName>
        <fullName evidence="4">long-chain-fatty-acid--CoA ligase</fullName>
        <ecNumber evidence="4">6.2.1.3</ecNumber>
    </recommendedName>
</protein>
<keyword evidence="3" id="KW-0443">Lipid metabolism</keyword>
<evidence type="ECO:0000256" key="4">
    <source>
        <dbReference type="ARBA" id="ARBA00026121"/>
    </source>
</evidence>
<keyword evidence="2 5" id="KW-0436">Ligase</keyword>
<dbReference type="GO" id="GO:0005789">
    <property type="term" value="C:endoplasmic reticulum membrane"/>
    <property type="evidence" value="ECO:0007669"/>
    <property type="project" value="TreeGrafter"/>
</dbReference>
<keyword evidence="3" id="KW-0276">Fatty acid metabolism</keyword>
<accession>A0A061HY03</accession>